<feature type="region of interest" description="Disordered" evidence="1">
    <location>
        <begin position="241"/>
        <end position="268"/>
    </location>
</feature>
<organism evidence="2">
    <name type="scientific">viral metagenome</name>
    <dbReference type="NCBI Taxonomy" id="1070528"/>
    <lineage>
        <taxon>unclassified sequences</taxon>
        <taxon>metagenomes</taxon>
        <taxon>organismal metagenomes</taxon>
    </lineage>
</organism>
<evidence type="ECO:0000313" key="2">
    <source>
        <dbReference type="EMBL" id="QHT10061.1"/>
    </source>
</evidence>
<evidence type="ECO:0000256" key="1">
    <source>
        <dbReference type="SAM" id="MobiDB-lite"/>
    </source>
</evidence>
<name>A0A6C0D0H0_9ZZZZ</name>
<protein>
    <submittedName>
        <fullName evidence="2">Uncharacterized protein</fullName>
    </submittedName>
</protein>
<sequence>MSSSSSSSSSSQGRQRRQGRQGQQTQQQVVISGQGQQGGQQGQQQGGQQGQQRPVFDISNMDSGFTGILFPMKIPQRLMNLRQSLLIQSSTEPNSLPSVNLLVATWTFFHTLLKLEPNFFYDMLRHQALANARSRRVPQTGGGGGGGRIVVATPPEKKDIMDELCKSEYLKNYITNLWHGISPADLQRVLLEIVNQYKDQFELSSFEENLTSSSPKTLKELLTILCEIFATIFIHQKRVQQKKGKQNQTQKGKTSRSGRGALQPSNIF</sequence>
<reference evidence="2" key="1">
    <citation type="journal article" date="2020" name="Nature">
        <title>Giant virus diversity and host interactions through global metagenomics.</title>
        <authorList>
            <person name="Schulz F."/>
            <person name="Roux S."/>
            <person name="Paez-Espino D."/>
            <person name="Jungbluth S."/>
            <person name="Walsh D.A."/>
            <person name="Denef V.J."/>
            <person name="McMahon K.D."/>
            <person name="Konstantinidis K.T."/>
            <person name="Eloe-Fadrosh E.A."/>
            <person name="Kyrpides N.C."/>
            <person name="Woyke T."/>
        </authorList>
    </citation>
    <scope>NUCLEOTIDE SEQUENCE</scope>
    <source>
        <strain evidence="2">GVMAG-M-3300023174-104</strain>
    </source>
</reference>
<proteinExistence type="predicted"/>
<feature type="compositionally biased region" description="Low complexity" evidence="1">
    <location>
        <begin position="20"/>
        <end position="34"/>
    </location>
</feature>
<dbReference type="AlphaFoldDB" id="A0A6C0D0H0"/>
<dbReference type="EMBL" id="MN739518">
    <property type="protein sequence ID" value="QHT10061.1"/>
    <property type="molecule type" value="Genomic_DNA"/>
</dbReference>
<feature type="compositionally biased region" description="Low complexity" evidence="1">
    <location>
        <begin position="1"/>
        <end position="13"/>
    </location>
</feature>
<feature type="compositionally biased region" description="Gly residues" evidence="1">
    <location>
        <begin position="35"/>
        <end position="49"/>
    </location>
</feature>
<feature type="region of interest" description="Disordered" evidence="1">
    <location>
        <begin position="1"/>
        <end position="58"/>
    </location>
</feature>
<accession>A0A6C0D0H0</accession>